<keyword evidence="3" id="KW-1133">Transmembrane helix</keyword>
<dbReference type="InterPro" id="IPR050726">
    <property type="entry name" value="mGluR"/>
</dbReference>
<dbReference type="InterPro" id="IPR000337">
    <property type="entry name" value="GPCR_3"/>
</dbReference>
<dbReference type="OrthoDB" id="425344at2759"/>
<name>A0A7D9I583_PARCT</name>
<dbReference type="Gene3D" id="3.40.50.2300">
    <property type="match status" value="2"/>
</dbReference>
<dbReference type="Pfam" id="PF01094">
    <property type="entry name" value="ANF_receptor"/>
    <property type="match status" value="1"/>
</dbReference>
<dbReference type="Proteomes" id="UP001152795">
    <property type="component" value="Unassembled WGS sequence"/>
</dbReference>
<dbReference type="InterPro" id="IPR001828">
    <property type="entry name" value="ANF_lig-bd_rcpt"/>
</dbReference>
<evidence type="ECO:0000259" key="7">
    <source>
        <dbReference type="Pfam" id="PF01094"/>
    </source>
</evidence>
<keyword evidence="5 8" id="KW-0675">Receptor</keyword>
<dbReference type="InterPro" id="IPR028082">
    <property type="entry name" value="Peripla_BP_I"/>
</dbReference>
<dbReference type="PRINTS" id="PR00248">
    <property type="entry name" value="GPCRMGR"/>
</dbReference>
<keyword evidence="6" id="KW-0325">Glycoprotein</keyword>
<dbReference type="PANTHER" id="PTHR24060">
    <property type="entry name" value="METABOTROPIC GLUTAMATE RECEPTOR"/>
    <property type="match status" value="1"/>
</dbReference>
<feature type="domain" description="Receptor ligand binding region" evidence="7">
    <location>
        <begin position="72"/>
        <end position="420"/>
    </location>
</feature>
<keyword evidence="2" id="KW-0812">Transmembrane</keyword>
<evidence type="ECO:0000313" key="8">
    <source>
        <dbReference type="EMBL" id="CAB3996859.1"/>
    </source>
</evidence>
<keyword evidence="4" id="KW-0472">Membrane</keyword>
<dbReference type="EMBL" id="CACRXK020002962">
    <property type="protein sequence ID" value="CAB3996859.1"/>
    <property type="molecule type" value="Genomic_DNA"/>
</dbReference>
<sequence>MSVNDKLAKVIIFALLAFMFYGRSTVANENKCNGTEVSEYEVLNIGGLFAIHGQRKNRTSLCGPFRMGGFEELNAMLFAVSKVNEDRNILPGIKLQVKVEDTCSSMELATEKSLNYTIINYQSIYKCFGNHSTQDKPILAIVGERNSDISRAVTNLVGLFHIPVISYGATSSSLSGVKYFTRTIAPDTFATQALVDVIQRFRWNYIILLHSDSEYGRFAADSFREKLRKGKKNICTAVDEHINEEMTEGLQITWQKIDKEKHNTKVVVVFATYEDFSGFLQTGKGKYDLEEYIWLSSDMWNGQTANLTCLLKHAISVIPNQIYIQEFAKFFQNAQKNLHYLKQHSTFSESWFEEYNSLAEAEVKNKSSCVVWGSSEVSYVVDAVYTIAWALHGILKCDNTTKSCNKSEAKNFFKRYKNQIYEYYTVQFALPSWLPWPFHGKPNAI</sequence>
<proteinExistence type="predicted"/>
<accession>A0A7D9I583</accession>
<reference evidence="8" key="1">
    <citation type="submission" date="2020-04" db="EMBL/GenBank/DDBJ databases">
        <authorList>
            <person name="Alioto T."/>
            <person name="Alioto T."/>
            <person name="Gomez Garrido J."/>
        </authorList>
    </citation>
    <scope>NUCLEOTIDE SEQUENCE</scope>
    <source>
        <strain evidence="8">A484AB</strain>
    </source>
</reference>
<evidence type="ECO:0000256" key="3">
    <source>
        <dbReference type="ARBA" id="ARBA00022989"/>
    </source>
</evidence>
<evidence type="ECO:0000256" key="4">
    <source>
        <dbReference type="ARBA" id="ARBA00023136"/>
    </source>
</evidence>
<protein>
    <submittedName>
        <fullName evidence="8">Metabotropic glutamate receptor 4 isoform X1</fullName>
    </submittedName>
</protein>
<dbReference type="GO" id="GO:0016020">
    <property type="term" value="C:membrane"/>
    <property type="evidence" value="ECO:0007669"/>
    <property type="project" value="UniProtKB-SubCell"/>
</dbReference>
<dbReference type="AlphaFoldDB" id="A0A7D9I583"/>
<evidence type="ECO:0000256" key="2">
    <source>
        <dbReference type="ARBA" id="ARBA00022692"/>
    </source>
</evidence>
<evidence type="ECO:0000256" key="6">
    <source>
        <dbReference type="ARBA" id="ARBA00023180"/>
    </source>
</evidence>
<dbReference type="SUPFAM" id="SSF53822">
    <property type="entry name" value="Periplasmic binding protein-like I"/>
    <property type="match status" value="1"/>
</dbReference>
<evidence type="ECO:0000256" key="1">
    <source>
        <dbReference type="ARBA" id="ARBA00004141"/>
    </source>
</evidence>
<evidence type="ECO:0000256" key="5">
    <source>
        <dbReference type="ARBA" id="ARBA00023170"/>
    </source>
</evidence>
<dbReference type="GO" id="GO:0004930">
    <property type="term" value="F:G protein-coupled receptor activity"/>
    <property type="evidence" value="ECO:0007669"/>
    <property type="project" value="InterPro"/>
</dbReference>
<comment type="caution">
    <text evidence="8">The sequence shown here is derived from an EMBL/GenBank/DDBJ whole genome shotgun (WGS) entry which is preliminary data.</text>
</comment>
<organism evidence="8 9">
    <name type="scientific">Paramuricea clavata</name>
    <name type="common">Red gorgonian</name>
    <name type="synonym">Violescent sea-whip</name>
    <dbReference type="NCBI Taxonomy" id="317549"/>
    <lineage>
        <taxon>Eukaryota</taxon>
        <taxon>Metazoa</taxon>
        <taxon>Cnidaria</taxon>
        <taxon>Anthozoa</taxon>
        <taxon>Octocorallia</taxon>
        <taxon>Malacalcyonacea</taxon>
        <taxon>Plexauridae</taxon>
        <taxon>Paramuricea</taxon>
    </lineage>
</organism>
<comment type="subcellular location">
    <subcellularLocation>
        <location evidence="1">Membrane</location>
        <topology evidence="1">Multi-pass membrane protein</topology>
    </subcellularLocation>
</comment>
<gene>
    <name evidence="8" type="ORF">PACLA_8A036095</name>
</gene>
<evidence type="ECO:0000313" key="9">
    <source>
        <dbReference type="Proteomes" id="UP001152795"/>
    </source>
</evidence>
<keyword evidence="9" id="KW-1185">Reference proteome</keyword>